<dbReference type="InterPro" id="IPR007899">
    <property type="entry name" value="CHAD_dom"/>
</dbReference>
<proteinExistence type="predicted"/>
<dbReference type="Gene3D" id="2.40.320.10">
    <property type="entry name" value="Hypothetical Protein Pfu-838710-001"/>
    <property type="match status" value="1"/>
</dbReference>
<dbReference type="PANTHER" id="PTHR39569:SF1">
    <property type="entry name" value="INORGANIC TRIPHOSPHATASE"/>
    <property type="match status" value="1"/>
</dbReference>
<evidence type="ECO:0000313" key="3">
    <source>
        <dbReference type="EMBL" id="MBK4736527.1"/>
    </source>
</evidence>
<feature type="domain" description="CYTH" evidence="1">
    <location>
        <begin position="1"/>
        <end position="210"/>
    </location>
</feature>
<dbReference type="AlphaFoldDB" id="A0A934W6R4"/>
<dbReference type="SUPFAM" id="SSF55154">
    <property type="entry name" value="CYTH-like phosphatases"/>
    <property type="match status" value="1"/>
</dbReference>
<reference evidence="3" key="1">
    <citation type="submission" date="2021-01" db="EMBL/GenBank/DDBJ databases">
        <title>Genome sequence of strain Noviherbaspirillum sp. DKR-6.</title>
        <authorList>
            <person name="Chaudhary D.K."/>
        </authorList>
    </citation>
    <scope>NUCLEOTIDE SEQUENCE</scope>
    <source>
        <strain evidence="3">DKR-6</strain>
    </source>
</reference>
<dbReference type="SMART" id="SM01118">
    <property type="entry name" value="CYTH"/>
    <property type="match status" value="1"/>
</dbReference>
<dbReference type="PROSITE" id="PS51708">
    <property type="entry name" value="CHAD"/>
    <property type="match status" value="1"/>
</dbReference>
<dbReference type="InterPro" id="IPR023577">
    <property type="entry name" value="CYTH_domain"/>
</dbReference>
<accession>A0A934W6R4</accession>
<dbReference type="SMART" id="SM00880">
    <property type="entry name" value="CHAD"/>
    <property type="match status" value="1"/>
</dbReference>
<dbReference type="Proteomes" id="UP000622890">
    <property type="component" value="Unassembled WGS sequence"/>
</dbReference>
<dbReference type="Pfam" id="PF05235">
    <property type="entry name" value="CHAD"/>
    <property type="match status" value="1"/>
</dbReference>
<evidence type="ECO:0000259" key="2">
    <source>
        <dbReference type="PROSITE" id="PS51708"/>
    </source>
</evidence>
<dbReference type="RefSeq" id="WP_200594081.1">
    <property type="nucleotide sequence ID" value="NZ_JAEPBG010000008.1"/>
</dbReference>
<gene>
    <name evidence="3" type="ORF">JJB74_18030</name>
</gene>
<comment type="caution">
    <text evidence="3">The sequence shown here is derived from an EMBL/GenBank/DDBJ whole genome shotgun (WGS) entry which is preliminary data.</text>
</comment>
<sequence>MEIELKLQIDPADAPALRAHPLIAKYAVGEPVRQTLFSTYYDTPDLTFLKPRAGLRVRQTDSGWVQTMKDGGGVSGGLHSRNEWEAPVASGAPDLAALRELVGPDSPWHARLADPELESALIPVFSNRFERTAWQLRLPGGQMVELALDLGELERNDVREPISEIELEIKSDSGDAAPLFDFALELQRDIPLRICNESKAQRGYAMLSPQEPPVVKARAVRLDAGMSAEDALAAIAANCLEQIQGNEAGIVRSADPEHVHQMRVGLRRLRSLLKLYRDLASLPPELAQEFAWLGTELGASRDWEVLADSTLADILRASSLHGASEDELPALQLAAQRVAQANRARAAEAVSSVRYARMMLWLAAWIHGRRWQRDAHPEQKAGLGAAVKPFASDVLDGARRRLKKRGRHLAQADAEERHRLRIAAKRMRYATEFLGSLYAQREVRRYVKALSALQDTLGQLNDAAVAQALLRELAQREPAQTLGAGIAAGYLAARSEQELRGLRRQWKRLRHVTAPGR</sequence>
<protein>
    <submittedName>
        <fullName evidence="3">CHAD domain-containing protein</fullName>
    </submittedName>
</protein>
<dbReference type="PROSITE" id="PS51707">
    <property type="entry name" value="CYTH"/>
    <property type="match status" value="1"/>
</dbReference>
<dbReference type="Gene3D" id="1.40.20.10">
    <property type="entry name" value="CHAD domain"/>
    <property type="match status" value="1"/>
</dbReference>
<dbReference type="Pfam" id="PF01928">
    <property type="entry name" value="CYTH"/>
    <property type="match status" value="1"/>
</dbReference>
<name>A0A934W6R4_9BURK</name>
<organism evidence="3 4">
    <name type="scientific">Noviherbaspirillum pedocola</name>
    <dbReference type="NCBI Taxonomy" id="2801341"/>
    <lineage>
        <taxon>Bacteria</taxon>
        <taxon>Pseudomonadati</taxon>
        <taxon>Pseudomonadota</taxon>
        <taxon>Betaproteobacteria</taxon>
        <taxon>Burkholderiales</taxon>
        <taxon>Oxalobacteraceae</taxon>
        <taxon>Noviherbaspirillum</taxon>
    </lineage>
</organism>
<evidence type="ECO:0000313" key="4">
    <source>
        <dbReference type="Proteomes" id="UP000622890"/>
    </source>
</evidence>
<keyword evidence="4" id="KW-1185">Reference proteome</keyword>
<dbReference type="InterPro" id="IPR033469">
    <property type="entry name" value="CYTH-like_dom_sf"/>
</dbReference>
<feature type="domain" description="CHAD" evidence="2">
    <location>
        <begin position="225"/>
        <end position="511"/>
    </location>
</feature>
<dbReference type="GO" id="GO:0050355">
    <property type="term" value="F:inorganic triphosphate phosphatase activity"/>
    <property type="evidence" value="ECO:0007669"/>
    <property type="project" value="InterPro"/>
</dbReference>
<dbReference type="InterPro" id="IPR038186">
    <property type="entry name" value="CHAD_dom_sf"/>
</dbReference>
<dbReference type="PANTHER" id="PTHR39569">
    <property type="entry name" value="INORGANIC TRIPHOSPHATASE"/>
    <property type="match status" value="1"/>
</dbReference>
<dbReference type="CDD" id="cd07756">
    <property type="entry name" value="CYTH-like_Pase_CHAD"/>
    <property type="match status" value="1"/>
</dbReference>
<evidence type="ECO:0000259" key="1">
    <source>
        <dbReference type="PROSITE" id="PS51707"/>
    </source>
</evidence>
<dbReference type="GO" id="GO:0046872">
    <property type="term" value="F:metal ion binding"/>
    <property type="evidence" value="ECO:0007669"/>
    <property type="project" value="TreeGrafter"/>
</dbReference>
<dbReference type="EMBL" id="JAEPBG010000008">
    <property type="protein sequence ID" value="MBK4736527.1"/>
    <property type="molecule type" value="Genomic_DNA"/>
</dbReference>
<dbReference type="InterPro" id="IPR039013">
    <property type="entry name" value="YgiF"/>
</dbReference>